<evidence type="ECO:0000313" key="1">
    <source>
        <dbReference type="EMBL" id="ESL06331.1"/>
    </source>
</evidence>
<keyword evidence="2" id="KW-1185">Reference proteome</keyword>
<protein>
    <submittedName>
        <fullName evidence="1">Uncharacterized protein</fullName>
    </submittedName>
</protein>
<dbReference type="OrthoDB" id="241057at2759"/>
<dbReference type="EMBL" id="AUPL01005997">
    <property type="protein sequence ID" value="ESL06331.1"/>
    <property type="molecule type" value="Genomic_DNA"/>
</dbReference>
<dbReference type="Proteomes" id="UP000031737">
    <property type="component" value="Unassembled WGS sequence"/>
</dbReference>
<proteinExistence type="predicted"/>
<evidence type="ECO:0000313" key="2">
    <source>
        <dbReference type="Proteomes" id="UP000031737"/>
    </source>
</evidence>
<gene>
    <name evidence="1" type="ORF">TRSC58_05997</name>
</gene>
<accession>A0A061IWQ5</accession>
<dbReference type="VEuPathDB" id="TriTrypDB:TRSC58_05997"/>
<sequence>MCAEMAEQPFIVVEAVTLSQAARCYSPLNASLQIKLEYTVLRPVINPAWAVLFEADIAYRCFSVPLLKPTACSECGSLFNAASSSLQHTPADDVTTLRPGASYRLDVHLESMAPCAVEEKYLLQVGMLRLILFAGDTEIDTVNFVVQVKKTEDGELMRSILNPMV</sequence>
<name>A0A061IWQ5_TRYRA</name>
<organism evidence="1 2">
    <name type="scientific">Trypanosoma rangeli SC58</name>
    <dbReference type="NCBI Taxonomy" id="429131"/>
    <lineage>
        <taxon>Eukaryota</taxon>
        <taxon>Discoba</taxon>
        <taxon>Euglenozoa</taxon>
        <taxon>Kinetoplastea</taxon>
        <taxon>Metakinetoplastina</taxon>
        <taxon>Trypanosomatida</taxon>
        <taxon>Trypanosomatidae</taxon>
        <taxon>Trypanosoma</taxon>
        <taxon>Herpetosoma</taxon>
    </lineage>
</organism>
<comment type="caution">
    <text evidence="1">The sequence shown here is derived from an EMBL/GenBank/DDBJ whole genome shotgun (WGS) entry which is preliminary data.</text>
</comment>
<reference evidence="1 2" key="1">
    <citation type="submission" date="2013-07" db="EMBL/GenBank/DDBJ databases">
        <authorList>
            <person name="Stoco P.H."/>
            <person name="Wagner G."/>
            <person name="Gerber A."/>
            <person name="Zaha A."/>
            <person name="Thompson C."/>
            <person name="Bartholomeu D.C."/>
            <person name="Luckemeyer D.D."/>
            <person name="Bahia D."/>
            <person name="Loreto E."/>
            <person name="Prestes E.B."/>
            <person name="Lima F.M."/>
            <person name="Rodrigues-Luiz G."/>
            <person name="Vallejo G.A."/>
            <person name="Filho J.F."/>
            <person name="Monteiro K.M."/>
            <person name="Tyler K.M."/>
            <person name="de Almeida L.G."/>
            <person name="Ortiz M.F."/>
            <person name="Siervo M.A."/>
            <person name="de Moraes M.H."/>
            <person name="Cunha O.L."/>
            <person name="Mendonca-Neto R."/>
            <person name="Silva R."/>
            <person name="Teixeira S.M."/>
            <person name="Murta S.M."/>
            <person name="Sincero T.C."/>
            <person name="Mendes T.A."/>
            <person name="Urmenyi T.P."/>
            <person name="Silva V.G."/>
            <person name="da Rocha W.D."/>
            <person name="Andersson B."/>
            <person name="Romanha A.J."/>
            <person name="Steindel M."/>
            <person name="de Vasconcelos A.T."/>
            <person name="Grisard E.C."/>
        </authorList>
    </citation>
    <scope>NUCLEOTIDE SEQUENCE [LARGE SCALE GENOMIC DNA]</scope>
    <source>
        <strain evidence="1 2">SC58</strain>
    </source>
</reference>
<dbReference type="AlphaFoldDB" id="A0A061IWQ5"/>